<reference evidence="3 4" key="1">
    <citation type="journal article" date="2020" name="Nat. Food">
        <title>A phased Vanilla planifolia genome enables genetic improvement of flavour and production.</title>
        <authorList>
            <person name="Hasing T."/>
            <person name="Tang H."/>
            <person name="Brym M."/>
            <person name="Khazi F."/>
            <person name="Huang T."/>
            <person name="Chambers A.H."/>
        </authorList>
    </citation>
    <scope>NUCLEOTIDE SEQUENCE [LARGE SCALE GENOMIC DNA]</scope>
    <source>
        <tissue evidence="3">Leaf</tissue>
    </source>
</reference>
<dbReference type="OrthoDB" id="550575at2759"/>
<accession>A0A835QQS8</accession>
<feature type="chain" id="PRO_5032628644" evidence="2">
    <location>
        <begin position="29"/>
        <end position="172"/>
    </location>
</feature>
<keyword evidence="4" id="KW-1185">Reference proteome</keyword>
<dbReference type="InterPro" id="IPR003676">
    <property type="entry name" value="SAUR_fam"/>
</dbReference>
<protein>
    <submittedName>
        <fullName evidence="3">Uncharacterized protein</fullName>
    </submittedName>
</protein>
<comment type="similarity">
    <text evidence="1">Belongs to the ARG7 family.</text>
</comment>
<evidence type="ECO:0000256" key="1">
    <source>
        <dbReference type="ARBA" id="ARBA00006974"/>
    </source>
</evidence>
<organism evidence="3 4">
    <name type="scientific">Vanilla planifolia</name>
    <name type="common">Vanilla</name>
    <dbReference type="NCBI Taxonomy" id="51239"/>
    <lineage>
        <taxon>Eukaryota</taxon>
        <taxon>Viridiplantae</taxon>
        <taxon>Streptophyta</taxon>
        <taxon>Embryophyta</taxon>
        <taxon>Tracheophyta</taxon>
        <taxon>Spermatophyta</taxon>
        <taxon>Magnoliopsida</taxon>
        <taxon>Liliopsida</taxon>
        <taxon>Asparagales</taxon>
        <taxon>Orchidaceae</taxon>
        <taxon>Vanilloideae</taxon>
        <taxon>Vanilleae</taxon>
        <taxon>Vanilla</taxon>
    </lineage>
</organism>
<comment type="caution">
    <text evidence="3">The sequence shown here is derived from an EMBL/GenBank/DDBJ whole genome shotgun (WGS) entry which is preliminary data.</text>
</comment>
<feature type="signal peptide" evidence="2">
    <location>
        <begin position="1"/>
        <end position="28"/>
    </location>
</feature>
<dbReference type="EMBL" id="JADCNL010000006">
    <property type="protein sequence ID" value="KAG0476113.1"/>
    <property type="molecule type" value="Genomic_DNA"/>
</dbReference>
<dbReference type="Proteomes" id="UP000636800">
    <property type="component" value="Chromosome 6"/>
</dbReference>
<name>A0A835QQS8_VANPL</name>
<dbReference type="GO" id="GO:0009733">
    <property type="term" value="P:response to auxin"/>
    <property type="evidence" value="ECO:0007669"/>
    <property type="project" value="InterPro"/>
</dbReference>
<evidence type="ECO:0000313" key="4">
    <source>
        <dbReference type="Proteomes" id="UP000636800"/>
    </source>
</evidence>
<dbReference type="PANTHER" id="PTHR31175">
    <property type="entry name" value="AUXIN-RESPONSIVE FAMILY PROTEIN"/>
    <property type="match status" value="1"/>
</dbReference>
<evidence type="ECO:0000256" key="2">
    <source>
        <dbReference type="SAM" id="SignalP"/>
    </source>
</evidence>
<keyword evidence="2" id="KW-0732">Signal</keyword>
<gene>
    <name evidence="3" type="ORF">HPP92_012954</name>
</gene>
<dbReference type="Pfam" id="PF02519">
    <property type="entry name" value="Auxin_inducible"/>
    <property type="match status" value="1"/>
</dbReference>
<sequence length="172" mass="19648">MALLPRSSCLMWSVFLSSHIYLCNNAMASNTKPKRPLNQREKATMVGSKRLSELAKKWKKMAVSGRKRIFVASRGHVFLYTIDGWRFMIPLPYLNNELFRELFRMAEEVFGLPTDGPIKVPCDAAFMENLLSLLRYSSSMDMERVAALKISNFHCRASALPMDLQKLQVAVL</sequence>
<evidence type="ECO:0000313" key="3">
    <source>
        <dbReference type="EMBL" id="KAG0476113.1"/>
    </source>
</evidence>
<proteinExistence type="inferred from homology"/>
<dbReference type="AlphaFoldDB" id="A0A835QQS8"/>